<evidence type="ECO:0000256" key="6">
    <source>
        <dbReference type="PROSITE-ProRule" id="PRU00221"/>
    </source>
</evidence>
<dbReference type="GO" id="GO:0048188">
    <property type="term" value="C:Set1C/COMPASS complex"/>
    <property type="evidence" value="ECO:0007669"/>
    <property type="project" value="TreeGrafter"/>
</dbReference>
<keyword evidence="5" id="KW-0539">Nucleus</keyword>
<accession>A0A9W6YVW4</accession>
<dbReference type="InterPro" id="IPR015943">
    <property type="entry name" value="WD40/YVTN_repeat-like_dom_sf"/>
</dbReference>
<dbReference type="Pfam" id="PF00400">
    <property type="entry name" value="WD40"/>
    <property type="match status" value="2"/>
</dbReference>
<sequence length="270" mass="28953">MPVLSLCNASSSVLANGFYSSGLDGTVRVWDVRSSNCASILGNASALSNGTSGTNGSTSDIIVDSKNGESGWGLGCLCCVDPSNCVIAVFQMGTCDLRLYDLSMFPNGLIKTKNLKDQLGGSPNSGLNVSKIQFTNDNKYILVNVKNDRGHLVIDSYKLKVLAILTGQLKFAKRDYLDTGNLTVTPDGTCVLGGSGDGSVLLWDLKSLKFNDDGFDVVVDNALELEPVKKLVNPEISKLKLIPRMVAFNPKFGMFTTADTEVVFWTKESV</sequence>
<dbReference type="Gene3D" id="2.130.10.10">
    <property type="entry name" value="YVTN repeat-like/Quinoprotein amine dehydrogenase"/>
    <property type="match status" value="1"/>
</dbReference>
<dbReference type="PANTHER" id="PTHR19861">
    <property type="entry name" value="WD40 REPEAT PROTEIN SWD2"/>
    <property type="match status" value="1"/>
</dbReference>
<protein>
    <submittedName>
        <fullName evidence="7">Unnamed protein product</fullName>
    </submittedName>
</protein>
<evidence type="ECO:0000256" key="2">
    <source>
        <dbReference type="ARBA" id="ARBA00005616"/>
    </source>
</evidence>
<keyword evidence="8" id="KW-1185">Reference proteome</keyword>
<keyword evidence="3 6" id="KW-0853">WD repeat</keyword>
<dbReference type="EMBL" id="BSXU01000767">
    <property type="protein sequence ID" value="GMG21712.1"/>
    <property type="molecule type" value="Genomic_DNA"/>
</dbReference>
<dbReference type="Proteomes" id="UP001165063">
    <property type="component" value="Unassembled WGS sequence"/>
</dbReference>
<dbReference type="OrthoDB" id="27537at2759"/>
<proteinExistence type="inferred from homology"/>
<feature type="repeat" description="WD" evidence="6">
    <location>
        <begin position="18"/>
        <end position="40"/>
    </location>
</feature>
<evidence type="ECO:0000256" key="4">
    <source>
        <dbReference type="ARBA" id="ARBA00022737"/>
    </source>
</evidence>
<dbReference type="InterPro" id="IPR019775">
    <property type="entry name" value="WD40_repeat_CS"/>
</dbReference>
<dbReference type="SUPFAM" id="SSF50978">
    <property type="entry name" value="WD40 repeat-like"/>
    <property type="match status" value="1"/>
</dbReference>
<evidence type="ECO:0000256" key="5">
    <source>
        <dbReference type="ARBA" id="ARBA00023242"/>
    </source>
</evidence>
<dbReference type="PANTHER" id="PTHR19861:SF0">
    <property type="entry name" value="WD REPEAT-CONTAINING PROTEIN 82"/>
    <property type="match status" value="1"/>
</dbReference>
<comment type="caution">
    <text evidence="7">The sequence shown here is derived from an EMBL/GenBank/DDBJ whole genome shotgun (WGS) entry which is preliminary data.</text>
</comment>
<reference evidence="7" key="1">
    <citation type="submission" date="2023-04" db="EMBL/GenBank/DDBJ databases">
        <title>Ambrosiozyma monospora NBRC 1965.</title>
        <authorList>
            <person name="Ichikawa N."/>
            <person name="Sato H."/>
            <person name="Tonouchi N."/>
        </authorList>
    </citation>
    <scope>NUCLEOTIDE SEQUENCE</scope>
    <source>
        <strain evidence="7">NBRC 1965</strain>
    </source>
</reference>
<comment type="subcellular location">
    <subcellularLocation>
        <location evidence="1">Nucleus</location>
    </subcellularLocation>
</comment>
<dbReference type="AlphaFoldDB" id="A0A9W6YVW4"/>
<evidence type="ECO:0000313" key="7">
    <source>
        <dbReference type="EMBL" id="GMG21712.1"/>
    </source>
</evidence>
<evidence type="ECO:0000256" key="1">
    <source>
        <dbReference type="ARBA" id="ARBA00004123"/>
    </source>
</evidence>
<evidence type="ECO:0000313" key="8">
    <source>
        <dbReference type="Proteomes" id="UP001165063"/>
    </source>
</evidence>
<comment type="similarity">
    <text evidence="2">Belongs to the WD repeat SWD2 family.</text>
</comment>
<dbReference type="GO" id="GO:0003682">
    <property type="term" value="F:chromatin binding"/>
    <property type="evidence" value="ECO:0007669"/>
    <property type="project" value="TreeGrafter"/>
</dbReference>
<dbReference type="PROSITE" id="PS00678">
    <property type="entry name" value="WD_REPEATS_1"/>
    <property type="match status" value="1"/>
</dbReference>
<feature type="repeat" description="WD" evidence="6">
    <location>
        <begin position="182"/>
        <end position="207"/>
    </location>
</feature>
<dbReference type="InterPro" id="IPR001680">
    <property type="entry name" value="WD40_rpt"/>
</dbReference>
<dbReference type="InterPro" id="IPR036322">
    <property type="entry name" value="WD40_repeat_dom_sf"/>
</dbReference>
<evidence type="ECO:0000256" key="3">
    <source>
        <dbReference type="ARBA" id="ARBA00022574"/>
    </source>
</evidence>
<dbReference type="InterPro" id="IPR037867">
    <property type="entry name" value="Swd2/WDR82"/>
</dbReference>
<dbReference type="GO" id="GO:0016070">
    <property type="term" value="P:RNA metabolic process"/>
    <property type="evidence" value="ECO:0007669"/>
    <property type="project" value="UniProtKB-ARBA"/>
</dbReference>
<gene>
    <name evidence="7" type="ORF">Amon01_000220200</name>
</gene>
<organism evidence="7 8">
    <name type="scientific">Ambrosiozyma monospora</name>
    <name type="common">Yeast</name>
    <name type="synonym">Endomycopsis monosporus</name>
    <dbReference type="NCBI Taxonomy" id="43982"/>
    <lineage>
        <taxon>Eukaryota</taxon>
        <taxon>Fungi</taxon>
        <taxon>Dikarya</taxon>
        <taxon>Ascomycota</taxon>
        <taxon>Saccharomycotina</taxon>
        <taxon>Pichiomycetes</taxon>
        <taxon>Pichiales</taxon>
        <taxon>Pichiaceae</taxon>
        <taxon>Ambrosiozyma</taxon>
    </lineage>
</organism>
<keyword evidence="4" id="KW-0677">Repeat</keyword>
<name>A0A9W6YVW4_AMBMO</name>
<dbReference type="PROSITE" id="PS50082">
    <property type="entry name" value="WD_REPEATS_2"/>
    <property type="match status" value="2"/>
</dbReference>